<gene>
    <name evidence="6" type="ORF">SAMN05192558_1172</name>
</gene>
<evidence type="ECO:0000256" key="4">
    <source>
        <dbReference type="ARBA" id="ARBA00022840"/>
    </source>
</evidence>
<evidence type="ECO:0000256" key="3">
    <source>
        <dbReference type="ARBA" id="ARBA00022741"/>
    </source>
</evidence>
<dbReference type="SMART" id="SM00382">
    <property type="entry name" value="AAA"/>
    <property type="match status" value="1"/>
</dbReference>
<dbReference type="Proteomes" id="UP000199651">
    <property type="component" value="Unassembled WGS sequence"/>
</dbReference>
<dbReference type="RefSeq" id="WP_091383444.1">
    <property type="nucleotide sequence ID" value="NZ_FNDV01000007.1"/>
</dbReference>
<dbReference type="InterPro" id="IPR027417">
    <property type="entry name" value="P-loop_NTPase"/>
</dbReference>
<keyword evidence="7" id="KW-1185">Reference proteome</keyword>
<dbReference type="SUPFAM" id="SSF52540">
    <property type="entry name" value="P-loop containing nucleoside triphosphate hydrolases"/>
    <property type="match status" value="1"/>
</dbReference>
<evidence type="ECO:0000259" key="5">
    <source>
        <dbReference type="PROSITE" id="PS50893"/>
    </source>
</evidence>
<dbReference type="CDD" id="cd03268">
    <property type="entry name" value="ABC_BcrA_bacitracin_resist"/>
    <property type="match status" value="1"/>
</dbReference>
<dbReference type="InterPro" id="IPR003439">
    <property type="entry name" value="ABC_transporter-like_ATP-bd"/>
</dbReference>
<dbReference type="PROSITE" id="PS50893">
    <property type="entry name" value="ABC_TRANSPORTER_2"/>
    <property type="match status" value="1"/>
</dbReference>
<dbReference type="InterPro" id="IPR017871">
    <property type="entry name" value="ABC_transporter-like_CS"/>
</dbReference>
<dbReference type="GO" id="GO:0016887">
    <property type="term" value="F:ATP hydrolysis activity"/>
    <property type="evidence" value="ECO:0007669"/>
    <property type="project" value="InterPro"/>
</dbReference>
<comment type="similarity">
    <text evidence="1">Belongs to the ABC transporter superfamily.</text>
</comment>
<dbReference type="OrthoDB" id="9804819at2"/>
<keyword evidence="2" id="KW-0813">Transport</keyword>
<dbReference type="AlphaFoldDB" id="A0A1H0W1P7"/>
<dbReference type="InterPro" id="IPR003593">
    <property type="entry name" value="AAA+_ATPase"/>
</dbReference>
<keyword evidence="3" id="KW-0547">Nucleotide-binding</keyword>
<evidence type="ECO:0000256" key="2">
    <source>
        <dbReference type="ARBA" id="ARBA00022448"/>
    </source>
</evidence>
<dbReference type="PANTHER" id="PTHR43335:SF4">
    <property type="entry name" value="ABC TRANSPORTER, ATP-BINDING PROTEIN"/>
    <property type="match status" value="1"/>
</dbReference>
<protein>
    <submittedName>
        <fullName evidence="6">ABC-2 type transport system ATP-binding protein</fullName>
    </submittedName>
</protein>
<dbReference type="GO" id="GO:0005524">
    <property type="term" value="F:ATP binding"/>
    <property type="evidence" value="ECO:0007669"/>
    <property type="project" value="UniProtKB-KW"/>
</dbReference>
<organism evidence="6 7">
    <name type="scientific">Actinokineospora alba</name>
    <dbReference type="NCBI Taxonomy" id="504798"/>
    <lineage>
        <taxon>Bacteria</taxon>
        <taxon>Bacillati</taxon>
        <taxon>Actinomycetota</taxon>
        <taxon>Actinomycetes</taxon>
        <taxon>Pseudonocardiales</taxon>
        <taxon>Pseudonocardiaceae</taxon>
        <taxon>Actinokineospora</taxon>
    </lineage>
</organism>
<evidence type="ECO:0000313" key="6">
    <source>
        <dbReference type="EMBL" id="SDP84471.1"/>
    </source>
</evidence>
<dbReference type="Pfam" id="PF00005">
    <property type="entry name" value="ABC_tran"/>
    <property type="match status" value="1"/>
</dbReference>
<sequence length="316" mass="33742">MITLRGLTKRYGERTAVNGLTLEVRPGKVTGFLGPNGAGKSTTMRMILGLDAPSEGSALIGGKRYVDLVNPLREVGALLEAKAVHPGRSARGHLLAEAHTHGIPAKRVDQILEFVGLADVARKRSGSFSLGMSQRLGIACALLGDPETLILDEPVNGLDPDGVRWVRDLVRALADQGRTVFMSSHLMTEMQLVADHLVIIGKGELIADAPMAELIAKSSGQSVRFRGRDTHGVEALAARLASDSVEVTRDGALELVVRGATVERVGDLCHELGVRVRELNAAEASLEQTYMRLTAGSVEYGESDSLRAANQQEAQV</sequence>
<name>A0A1H0W1P7_9PSEU</name>
<reference evidence="7" key="1">
    <citation type="submission" date="2016-10" db="EMBL/GenBank/DDBJ databases">
        <authorList>
            <person name="Varghese N."/>
            <person name="Submissions S."/>
        </authorList>
    </citation>
    <scope>NUCLEOTIDE SEQUENCE [LARGE SCALE GENOMIC DNA]</scope>
    <source>
        <strain evidence="7">IBRC-M 10655</strain>
    </source>
</reference>
<dbReference type="PANTHER" id="PTHR43335">
    <property type="entry name" value="ABC TRANSPORTER, ATP-BINDING PROTEIN"/>
    <property type="match status" value="1"/>
</dbReference>
<evidence type="ECO:0000256" key="1">
    <source>
        <dbReference type="ARBA" id="ARBA00005417"/>
    </source>
</evidence>
<proteinExistence type="inferred from homology"/>
<keyword evidence="4 6" id="KW-0067">ATP-binding</keyword>
<evidence type="ECO:0000313" key="7">
    <source>
        <dbReference type="Proteomes" id="UP000199651"/>
    </source>
</evidence>
<dbReference type="STRING" id="504798.SAMN05421871_1072"/>
<accession>A0A1H0W1P7</accession>
<dbReference type="Gene3D" id="3.40.50.300">
    <property type="entry name" value="P-loop containing nucleotide triphosphate hydrolases"/>
    <property type="match status" value="1"/>
</dbReference>
<feature type="domain" description="ABC transporter" evidence="5">
    <location>
        <begin position="2"/>
        <end position="227"/>
    </location>
</feature>
<dbReference type="PROSITE" id="PS00211">
    <property type="entry name" value="ABC_TRANSPORTER_1"/>
    <property type="match status" value="1"/>
</dbReference>
<dbReference type="EMBL" id="FNJB01000017">
    <property type="protein sequence ID" value="SDP84471.1"/>
    <property type="molecule type" value="Genomic_DNA"/>
</dbReference>